<keyword evidence="1" id="KW-0732">Signal</keyword>
<dbReference type="AlphaFoldDB" id="A0A0B7B165"/>
<accession>A0A0B7B165</accession>
<evidence type="ECO:0008006" key="4">
    <source>
        <dbReference type="Google" id="ProtNLM"/>
    </source>
</evidence>
<dbReference type="EMBL" id="HACG01040209">
    <property type="protein sequence ID" value="CEK87074.1"/>
    <property type="molecule type" value="Transcribed_RNA"/>
</dbReference>
<name>A0A0B7B165_9EUPU</name>
<feature type="signal peptide" evidence="1">
    <location>
        <begin position="1"/>
        <end position="19"/>
    </location>
</feature>
<organism evidence="3">
    <name type="scientific">Arion vulgaris</name>
    <dbReference type="NCBI Taxonomy" id="1028688"/>
    <lineage>
        <taxon>Eukaryota</taxon>
        <taxon>Metazoa</taxon>
        <taxon>Spiralia</taxon>
        <taxon>Lophotrochozoa</taxon>
        <taxon>Mollusca</taxon>
        <taxon>Gastropoda</taxon>
        <taxon>Heterobranchia</taxon>
        <taxon>Euthyneura</taxon>
        <taxon>Panpulmonata</taxon>
        <taxon>Eupulmonata</taxon>
        <taxon>Stylommatophora</taxon>
        <taxon>Helicina</taxon>
        <taxon>Arionoidea</taxon>
        <taxon>Arionidae</taxon>
        <taxon>Arion</taxon>
    </lineage>
</organism>
<feature type="non-terminal residue" evidence="3">
    <location>
        <position position="74"/>
    </location>
</feature>
<evidence type="ECO:0000313" key="2">
    <source>
        <dbReference type="EMBL" id="CEK87073.1"/>
    </source>
</evidence>
<protein>
    <recommendedName>
        <fullName evidence="4">Secreted protein</fullName>
    </recommendedName>
</protein>
<dbReference type="EMBL" id="HACG01040208">
    <property type="protein sequence ID" value="CEK87073.1"/>
    <property type="molecule type" value="Transcribed_RNA"/>
</dbReference>
<proteinExistence type="predicted"/>
<evidence type="ECO:0000313" key="3">
    <source>
        <dbReference type="EMBL" id="CEK87074.1"/>
    </source>
</evidence>
<reference evidence="3" key="1">
    <citation type="submission" date="2014-12" db="EMBL/GenBank/DDBJ databases">
        <title>Insight into the proteome of Arion vulgaris.</title>
        <authorList>
            <person name="Aradska J."/>
            <person name="Bulat T."/>
            <person name="Smidak R."/>
            <person name="Sarate P."/>
            <person name="Gangsoo J."/>
            <person name="Sialana F."/>
            <person name="Bilban M."/>
            <person name="Lubec G."/>
        </authorList>
    </citation>
    <scope>NUCLEOTIDE SEQUENCE</scope>
    <source>
        <tissue evidence="3">Skin</tissue>
    </source>
</reference>
<gene>
    <name evidence="3" type="primary">ORF157192</name>
    <name evidence="2" type="synonym">ORF157188</name>
</gene>
<sequence>MHQCLVLISPMSCLQMICCFDGLKNKLWRVQWRGSSMIDYHHLHSYRINPAHSMGFEMANFSINTTRIATSYIP</sequence>
<evidence type="ECO:0000256" key="1">
    <source>
        <dbReference type="SAM" id="SignalP"/>
    </source>
</evidence>
<feature type="chain" id="PRO_5007391510" description="Secreted protein" evidence="1">
    <location>
        <begin position="20"/>
        <end position="74"/>
    </location>
</feature>